<evidence type="ECO:0008006" key="4">
    <source>
        <dbReference type="Google" id="ProtNLM"/>
    </source>
</evidence>
<dbReference type="RefSeq" id="WP_014657251.1">
    <property type="nucleotide sequence ID" value="NC_017731.1"/>
</dbReference>
<dbReference type="OrthoDB" id="6464501at2"/>
<dbReference type="HOGENOM" id="CLU_126902_0_0_6"/>
<reference evidence="1 3" key="1">
    <citation type="journal article" date="2012" name="J. Bacteriol.">
        <title>Complete Genome Sequence of Providencia stuartii Clinical Isolate MRSN 2154.</title>
        <authorList>
            <person name="Clifford R.J."/>
            <person name="Hang J."/>
            <person name="Riley M.C."/>
            <person name="Onmus-Leone F."/>
            <person name="Kuschner R.A."/>
            <person name="Lesho E.P."/>
            <person name="Waterman P.E."/>
        </authorList>
    </citation>
    <scope>NUCLEOTIDE SEQUENCE [LARGE SCALE GENOMIC DNA]</scope>
    <source>
        <strain evidence="1 3">MRSN 2154</strain>
    </source>
</reference>
<dbReference type="AlphaFoldDB" id="A0A140NMI1"/>
<dbReference type="Gene3D" id="3.40.1000.10">
    <property type="entry name" value="Mog1/PsbP, alpha/beta/alpha sandwich"/>
    <property type="match status" value="1"/>
</dbReference>
<reference evidence="3" key="2">
    <citation type="submission" date="2012-04" db="EMBL/GenBank/DDBJ databases">
        <title>Complete genome sequence of Providencia stuartii clinical isolate MRSN 2154.</title>
        <authorList>
            <person name="Clifford R.J."/>
            <person name="Hang J."/>
            <person name="Riley M.C."/>
            <person name="Onmus-Leone F."/>
            <person name="Kuschner R.A."/>
            <person name="Lesho E.P."/>
            <person name="Waterman P.E."/>
        </authorList>
    </citation>
    <scope>NUCLEOTIDE SEQUENCE [LARGE SCALE GENOMIC DNA]</scope>
    <source>
        <strain evidence="3">MRSN 2154</strain>
    </source>
</reference>
<dbReference type="InterPro" id="IPR014894">
    <property type="entry name" value="DcrB/EagT6"/>
</dbReference>
<dbReference type="GeneID" id="93521186"/>
<dbReference type="Proteomes" id="UP000005012">
    <property type="component" value="Chromosome"/>
</dbReference>
<dbReference type="EMBL" id="CP003488">
    <property type="protein sequence ID" value="AFH94776.1"/>
    <property type="molecule type" value="Genomic_DNA"/>
</dbReference>
<accession>A0A140NMI1</accession>
<dbReference type="KEGG" id="psi:S70_14745"/>
<sequence>MHYLFQEGRLTLPSDKYQDNTVNMLRFPALEGSISITREALSPDIELSDYLAGQLSAIKREIKNAVVKAPTAFRTEQGLTGSEIYCETKQKGISIYQWIAAFHVEDNVLVVTYSQIKPFSNAELAHWRALRDSFTPHSN</sequence>
<proteinExistence type="predicted"/>
<dbReference type="EMBL" id="CP003488">
    <property type="protein sequence ID" value="AFH94083.1"/>
    <property type="molecule type" value="Genomic_DNA"/>
</dbReference>
<name>A0A140NMI1_PROSM</name>
<dbReference type="SUPFAM" id="SSF55724">
    <property type="entry name" value="Mog1p/PsbP-like"/>
    <property type="match status" value="1"/>
</dbReference>
<organism evidence="1 3">
    <name type="scientific">Providencia stuartii (strain MRSN 2154)</name>
    <dbReference type="NCBI Taxonomy" id="1157951"/>
    <lineage>
        <taxon>Bacteria</taxon>
        <taxon>Pseudomonadati</taxon>
        <taxon>Pseudomonadota</taxon>
        <taxon>Gammaproteobacteria</taxon>
        <taxon>Enterobacterales</taxon>
        <taxon>Morganellaceae</taxon>
        <taxon>Providencia</taxon>
    </lineage>
</organism>
<evidence type="ECO:0000313" key="3">
    <source>
        <dbReference type="Proteomes" id="UP000005012"/>
    </source>
</evidence>
<dbReference type="PATRIC" id="fig|1157951.4.peg.2245"/>
<evidence type="ECO:0000313" key="1">
    <source>
        <dbReference type="EMBL" id="AFH94083.1"/>
    </source>
</evidence>
<dbReference type="InterPro" id="IPR016123">
    <property type="entry name" value="Mog1/PsbP_a/b/a-sand"/>
</dbReference>
<dbReference type="Pfam" id="PF08786">
    <property type="entry name" value="DcrB"/>
    <property type="match status" value="1"/>
</dbReference>
<dbReference type="KEGG" id="psi:S70_11160"/>
<evidence type="ECO:0000313" key="2">
    <source>
        <dbReference type="EMBL" id="AFH94776.1"/>
    </source>
</evidence>
<gene>
    <name evidence="1" type="ordered locus">S70_11160</name>
    <name evidence="2" type="ordered locus">S70_14745</name>
</gene>
<protein>
    <recommendedName>
        <fullName evidence="4">DUF1795 domain-containing protein</fullName>
    </recommendedName>
</protein>